<dbReference type="Pfam" id="PF14096">
    <property type="entry name" value="DUF4274"/>
    <property type="match status" value="1"/>
</dbReference>
<protein>
    <recommendedName>
        <fullName evidence="1">DUF4274 domain-containing protein</fullName>
    </recommendedName>
</protein>
<dbReference type="Proteomes" id="UP000538566">
    <property type="component" value="Unassembled WGS sequence"/>
</dbReference>
<proteinExistence type="predicted"/>
<comment type="caution">
    <text evidence="2">The sequence shown here is derived from an EMBL/GenBank/DDBJ whole genome shotgun (WGS) entry which is preliminary data.</text>
</comment>
<evidence type="ECO:0000313" key="3">
    <source>
        <dbReference type="Proteomes" id="UP000538566"/>
    </source>
</evidence>
<dbReference type="InterPro" id="IPR025369">
    <property type="entry name" value="DUF4274"/>
</dbReference>
<feature type="domain" description="DUF4274" evidence="1">
    <location>
        <begin position="305"/>
        <end position="378"/>
    </location>
</feature>
<evidence type="ECO:0000259" key="1">
    <source>
        <dbReference type="Pfam" id="PF14096"/>
    </source>
</evidence>
<organism evidence="2 3">
    <name type="scientific">Novosphingobium taihuense</name>
    <dbReference type="NCBI Taxonomy" id="260085"/>
    <lineage>
        <taxon>Bacteria</taxon>
        <taxon>Pseudomonadati</taxon>
        <taxon>Pseudomonadota</taxon>
        <taxon>Alphaproteobacteria</taxon>
        <taxon>Sphingomonadales</taxon>
        <taxon>Sphingomonadaceae</taxon>
        <taxon>Novosphingobium</taxon>
    </lineage>
</organism>
<dbReference type="EMBL" id="JACHOA010000003">
    <property type="protein sequence ID" value="MBB4613471.1"/>
    <property type="molecule type" value="Genomic_DNA"/>
</dbReference>
<gene>
    <name evidence="2" type="ORF">GGR37_001746</name>
</gene>
<dbReference type="AlphaFoldDB" id="A0A7W7EU16"/>
<name>A0A7W7EU16_9SPHN</name>
<sequence>MGGFATVGFQFANRVCEHSTYGEVCADGRPTDRRWTTVEVYINCQTAPNNSQAEEGERPSLRAKPTHIRAMGCQFQSRETSTFRASRIALLVLNWIASFHNLQAVKGPLITPATMRPSLEALLEAASVRPGMSEEELPASVVTVRRAYEGKVEKYNYDGCWSAWVSADGRIKTVNFPGSFPSEVLIGPLRIGMSRAELAACHPSMQSKESFPDGSEVIEFEEGKSIRGRALLKDNKLLVLELALPRARNTWFQNSIVKSLQRRYSPPKISKDPDVRLQQWLREAENLGLEPKVARRYVKWLRSGTPDLWHQAARNWNWDYGVAPLAWIVAQPQCDLATAVLVHYDAEPGFYRPFEDNRDQVPAWARETFDLIHAIRGRVAAGFYVRREIALDSRRAYDDAADRVSPDLAFEDNLPGRDIAGGAFNDGFPEALTF</sequence>
<accession>A0A7W7EU16</accession>
<dbReference type="RefSeq" id="WP_144907736.1">
    <property type="nucleotide sequence ID" value="NZ_JACHOA010000003.1"/>
</dbReference>
<keyword evidence="3" id="KW-1185">Reference proteome</keyword>
<reference evidence="2 3" key="1">
    <citation type="submission" date="2020-08" db="EMBL/GenBank/DDBJ databases">
        <title>Genomic Encyclopedia of Type Strains, Phase IV (KMG-IV): sequencing the most valuable type-strain genomes for metagenomic binning, comparative biology and taxonomic classification.</title>
        <authorList>
            <person name="Goeker M."/>
        </authorList>
    </citation>
    <scope>NUCLEOTIDE SEQUENCE [LARGE SCALE GENOMIC DNA]</scope>
    <source>
        <strain evidence="2 3">DSM 17507</strain>
    </source>
</reference>
<evidence type="ECO:0000313" key="2">
    <source>
        <dbReference type="EMBL" id="MBB4613471.1"/>
    </source>
</evidence>